<keyword evidence="2" id="KW-1185">Reference proteome</keyword>
<protein>
    <submittedName>
        <fullName evidence="1">Uncharacterized protein</fullName>
    </submittedName>
</protein>
<reference evidence="2" key="1">
    <citation type="journal article" date="2016" name="Genome Biol. Evol.">
        <title>Comparative 'omics' of the Fusarium fujikuroi species complex highlights differences in genetic potential and metabolite synthesis.</title>
        <authorList>
            <person name="Niehaus E.-M."/>
            <person name="Muensterkoetter M."/>
            <person name="Proctor R.H."/>
            <person name="Brown D.W."/>
            <person name="Sharon A."/>
            <person name="Idan Y."/>
            <person name="Oren-Young L."/>
            <person name="Sieber C.M."/>
            <person name="Novak O."/>
            <person name="Pencik A."/>
            <person name="Tarkowska D."/>
            <person name="Hromadova K."/>
            <person name="Freeman S."/>
            <person name="Maymon M."/>
            <person name="Elazar M."/>
            <person name="Youssef S.A."/>
            <person name="El-Shabrawy E.S.M."/>
            <person name="Shalaby A.B.A."/>
            <person name="Houterman P."/>
            <person name="Brock N.L."/>
            <person name="Burkhardt I."/>
            <person name="Tsavkelova E.A."/>
            <person name="Dickschat J.S."/>
            <person name="Galuszka P."/>
            <person name="Gueldener U."/>
            <person name="Tudzynski B."/>
        </authorList>
    </citation>
    <scope>NUCLEOTIDE SEQUENCE [LARGE SCALE GENOMIC DNA]</scope>
    <source>
        <strain evidence="2">MRC7560</strain>
    </source>
</reference>
<proteinExistence type="predicted"/>
<dbReference type="Proteomes" id="UP000184255">
    <property type="component" value="Unassembled WGS sequence"/>
</dbReference>
<evidence type="ECO:0000313" key="2">
    <source>
        <dbReference type="Proteomes" id="UP000184255"/>
    </source>
</evidence>
<comment type="caution">
    <text evidence="1">The sequence shown here is derived from an EMBL/GenBank/DDBJ whole genome shotgun (WGS) entry which is preliminary data.</text>
</comment>
<dbReference type="AlphaFoldDB" id="A0A1L7TS29"/>
<dbReference type="RefSeq" id="XP_041684925.1">
    <property type="nucleotide sequence ID" value="XM_041834687.1"/>
</dbReference>
<accession>A0A1L7TS29</accession>
<name>A0A1L7TS29_FUSMA</name>
<gene>
    <name evidence="1" type="ORF">FMAN_12179</name>
</gene>
<organism evidence="1 2">
    <name type="scientific">Fusarium mangiferae</name>
    <name type="common">Mango malformation disease fungus</name>
    <dbReference type="NCBI Taxonomy" id="192010"/>
    <lineage>
        <taxon>Eukaryota</taxon>
        <taxon>Fungi</taxon>
        <taxon>Dikarya</taxon>
        <taxon>Ascomycota</taxon>
        <taxon>Pezizomycotina</taxon>
        <taxon>Sordariomycetes</taxon>
        <taxon>Hypocreomycetidae</taxon>
        <taxon>Hypocreales</taxon>
        <taxon>Nectriaceae</taxon>
        <taxon>Fusarium</taxon>
        <taxon>Fusarium fujikuroi species complex</taxon>
    </lineage>
</organism>
<dbReference type="EMBL" id="FCQH01000009">
    <property type="protein sequence ID" value="CVK98061.1"/>
    <property type="molecule type" value="Genomic_DNA"/>
</dbReference>
<sequence>MDFGQNANPELDKQIPTYHVAPNFSILPSPQGKLHLGTLVNNLKDYDPINFGIHNRVPIADERRTLVDKGEVDFAKRRSWGGYGRILTKVLHAIRSKVSAQKEDYSSSVWRMDALETIEFTPPPSYYSKCLQLDDVKAFQNLNDHKDSLYLITGLKTARGATMATMRSRHKGANAGASIQGPEGPIDLEIGGHAGAFSGADVFSSFSEPVDFVIGI</sequence>
<dbReference type="GeneID" id="65091429"/>
<dbReference type="VEuPathDB" id="FungiDB:FMAN_12179"/>
<evidence type="ECO:0000313" key="1">
    <source>
        <dbReference type="EMBL" id="CVK98061.1"/>
    </source>
</evidence>